<dbReference type="PANTHER" id="PTHR22602">
    <property type="entry name" value="TRANSFERASE CAF17, MITOCHONDRIAL-RELATED"/>
    <property type="match status" value="1"/>
</dbReference>
<name>A0ABV7J9W8_9GAMM</name>
<dbReference type="InterPro" id="IPR045179">
    <property type="entry name" value="YgfZ/GcvT"/>
</dbReference>
<protein>
    <submittedName>
        <fullName evidence="2">YgfZ/GcvT domain-containing protein</fullName>
    </submittedName>
</protein>
<dbReference type="InterPro" id="IPR017703">
    <property type="entry name" value="YgfZ/GCV_T_CS"/>
</dbReference>
<dbReference type="RefSeq" id="WP_077411339.1">
    <property type="nucleotide sequence ID" value="NZ_JBHRTS010000003.1"/>
</dbReference>
<dbReference type="NCBIfam" id="TIGR03317">
    <property type="entry name" value="ygfZ_signature"/>
    <property type="match status" value="1"/>
</dbReference>
<keyword evidence="3" id="KW-1185">Reference proteome</keyword>
<dbReference type="PANTHER" id="PTHR22602:SF0">
    <property type="entry name" value="TRANSFERASE CAF17, MITOCHONDRIAL-RELATED"/>
    <property type="match status" value="1"/>
</dbReference>
<reference evidence="3" key="1">
    <citation type="journal article" date="2019" name="Int. J. Syst. Evol. Microbiol.">
        <title>The Global Catalogue of Microorganisms (GCM) 10K type strain sequencing project: providing services to taxonomists for standard genome sequencing and annotation.</title>
        <authorList>
            <consortium name="The Broad Institute Genomics Platform"/>
            <consortium name="The Broad Institute Genome Sequencing Center for Infectious Disease"/>
            <person name="Wu L."/>
            <person name="Ma J."/>
        </authorList>
    </citation>
    <scope>NUCLEOTIDE SEQUENCE [LARGE SCALE GENOMIC DNA]</scope>
    <source>
        <strain evidence="3">KCTC 42953</strain>
    </source>
</reference>
<evidence type="ECO:0000313" key="2">
    <source>
        <dbReference type="EMBL" id="MFC3193867.1"/>
    </source>
</evidence>
<sequence>MTQNFDCVSVLSLSGEDCAQFLNNQLVSEVSKITQFSYSAICNPKGRIIYSLWIQPTASGFLLGVDEGLSESLQQYINMRKFRMDVQITSTDQQLQVTDGHTEHYDLGHFSFAQPKDKPASADAFWRIMFSLNLPWITQLTTEMFIPQHVNLDQAHVIAFDKGCYPGQEIVARLHFIGQVKKRLQMITYQNPHSHPVGTVVEVNDMPNPVEICAPSIKIGAKWQTQAIVPL</sequence>
<dbReference type="InterPro" id="IPR027266">
    <property type="entry name" value="TrmE/GcvT-like"/>
</dbReference>
<dbReference type="Gene3D" id="3.30.1360.120">
    <property type="entry name" value="Probable tRNA modification gtpase trme, domain 1"/>
    <property type="match status" value="1"/>
</dbReference>
<keyword evidence="1" id="KW-0809">Transit peptide</keyword>
<dbReference type="Proteomes" id="UP001595533">
    <property type="component" value="Unassembled WGS sequence"/>
</dbReference>
<evidence type="ECO:0000313" key="3">
    <source>
        <dbReference type="Proteomes" id="UP001595533"/>
    </source>
</evidence>
<gene>
    <name evidence="2" type="ORF">ACFODZ_06415</name>
</gene>
<dbReference type="Gene3D" id="2.40.30.160">
    <property type="match status" value="1"/>
</dbReference>
<organism evidence="2 3">
    <name type="scientific">Marinicella sediminis</name>
    <dbReference type="NCBI Taxonomy" id="1792834"/>
    <lineage>
        <taxon>Bacteria</taxon>
        <taxon>Pseudomonadati</taxon>
        <taxon>Pseudomonadota</taxon>
        <taxon>Gammaproteobacteria</taxon>
        <taxon>Lysobacterales</taxon>
        <taxon>Marinicellaceae</taxon>
        <taxon>Marinicella</taxon>
    </lineage>
</organism>
<dbReference type="SUPFAM" id="SSF103025">
    <property type="entry name" value="Folate-binding domain"/>
    <property type="match status" value="1"/>
</dbReference>
<dbReference type="EMBL" id="JBHRTS010000003">
    <property type="protein sequence ID" value="MFC3193867.1"/>
    <property type="molecule type" value="Genomic_DNA"/>
</dbReference>
<comment type="caution">
    <text evidence="2">The sequence shown here is derived from an EMBL/GenBank/DDBJ whole genome shotgun (WGS) entry which is preliminary data.</text>
</comment>
<evidence type="ECO:0000256" key="1">
    <source>
        <dbReference type="ARBA" id="ARBA00022946"/>
    </source>
</evidence>
<accession>A0ABV7J9W8</accession>
<proteinExistence type="predicted"/>